<organism evidence="3 4">
    <name type="scientific">Novosphingobium guangzhouense</name>
    <dbReference type="NCBI Taxonomy" id="1850347"/>
    <lineage>
        <taxon>Bacteria</taxon>
        <taxon>Pseudomonadati</taxon>
        <taxon>Pseudomonadota</taxon>
        <taxon>Alphaproteobacteria</taxon>
        <taxon>Sphingomonadales</taxon>
        <taxon>Sphingomonadaceae</taxon>
        <taxon>Novosphingobium</taxon>
    </lineage>
</organism>
<feature type="signal peptide" evidence="2">
    <location>
        <begin position="1"/>
        <end position="20"/>
    </location>
</feature>
<dbReference type="SUPFAM" id="SSF48452">
    <property type="entry name" value="TPR-like"/>
    <property type="match status" value="1"/>
</dbReference>
<gene>
    <name evidence="3" type="ORF">A8V01_14270</name>
</gene>
<evidence type="ECO:0000313" key="4">
    <source>
        <dbReference type="Proteomes" id="UP000236327"/>
    </source>
</evidence>
<dbReference type="Proteomes" id="UP000236327">
    <property type="component" value="Unassembled WGS sequence"/>
</dbReference>
<dbReference type="Gene3D" id="1.25.40.10">
    <property type="entry name" value="Tetratricopeptide repeat domain"/>
    <property type="match status" value="1"/>
</dbReference>
<dbReference type="AlphaFoldDB" id="A0A2K2G4N1"/>
<evidence type="ECO:0000256" key="2">
    <source>
        <dbReference type="SAM" id="SignalP"/>
    </source>
</evidence>
<feature type="chain" id="PRO_5014388420" evidence="2">
    <location>
        <begin position="21"/>
        <end position="124"/>
    </location>
</feature>
<name>A0A2K2G4N1_9SPHN</name>
<proteinExistence type="predicted"/>
<dbReference type="EMBL" id="LYMM01000021">
    <property type="protein sequence ID" value="PNU05984.1"/>
    <property type="molecule type" value="Genomic_DNA"/>
</dbReference>
<sequence length="124" mass="12678">MSLTALTAAVLLGQSALSLAPAGPSADQIDVAYTELATGRSQAALAKLEASGAAQSNDPATLINLGYAYAQVGDTAKALAAYRTAINSSVRYDLQLADGSWVDSRYAARRALSGLMSGRTVAAR</sequence>
<keyword evidence="2" id="KW-0732">Signal</keyword>
<evidence type="ECO:0000256" key="1">
    <source>
        <dbReference type="PROSITE-ProRule" id="PRU00339"/>
    </source>
</evidence>
<dbReference type="OrthoDB" id="92543at2"/>
<protein>
    <submittedName>
        <fullName evidence="3">Uncharacterized protein</fullName>
    </submittedName>
</protein>
<feature type="repeat" description="TPR" evidence="1">
    <location>
        <begin position="59"/>
        <end position="92"/>
    </location>
</feature>
<comment type="caution">
    <text evidence="3">The sequence shown here is derived from an EMBL/GenBank/DDBJ whole genome shotgun (WGS) entry which is preliminary data.</text>
</comment>
<dbReference type="RefSeq" id="WP_103094947.1">
    <property type="nucleotide sequence ID" value="NZ_LYMM01000021.1"/>
</dbReference>
<evidence type="ECO:0000313" key="3">
    <source>
        <dbReference type="EMBL" id="PNU05984.1"/>
    </source>
</evidence>
<keyword evidence="1" id="KW-0802">TPR repeat</keyword>
<dbReference type="InterPro" id="IPR011990">
    <property type="entry name" value="TPR-like_helical_dom_sf"/>
</dbReference>
<dbReference type="InterPro" id="IPR019734">
    <property type="entry name" value="TPR_rpt"/>
</dbReference>
<keyword evidence="4" id="KW-1185">Reference proteome</keyword>
<accession>A0A2K2G4N1</accession>
<dbReference type="PROSITE" id="PS50005">
    <property type="entry name" value="TPR"/>
    <property type="match status" value="1"/>
</dbReference>
<reference evidence="3 4" key="1">
    <citation type="submission" date="2016-05" db="EMBL/GenBank/DDBJ databases">
        <title>Complete genome sequence of Novosphingobium guangzhouense SA925(T).</title>
        <authorList>
            <person name="Sha S."/>
        </authorList>
    </citation>
    <scope>NUCLEOTIDE SEQUENCE [LARGE SCALE GENOMIC DNA]</scope>
    <source>
        <strain evidence="3 4">SA925</strain>
    </source>
</reference>